<dbReference type="SUPFAM" id="SSF53474">
    <property type="entry name" value="alpha/beta-Hydrolases"/>
    <property type="match status" value="1"/>
</dbReference>
<dbReference type="InterPro" id="IPR050266">
    <property type="entry name" value="AB_hydrolase_sf"/>
</dbReference>
<dbReference type="PRINTS" id="PR00111">
    <property type="entry name" value="ABHYDROLASE"/>
</dbReference>
<dbReference type="GO" id="GO:0003824">
    <property type="term" value="F:catalytic activity"/>
    <property type="evidence" value="ECO:0007669"/>
    <property type="project" value="UniProtKB-ARBA"/>
</dbReference>
<evidence type="ECO:0000313" key="3">
    <source>
        <dbReference type="Proteomes" id="UP000019225"/>
    </source>
</evidence>
<dbReference type="InterPro" id="IPR029058">
    <property type="entry name" value="AB_hydrolase_fold"/>
</dbReference>
<dbReference type="Gene3D" id="3.40.50.1820">
    <property type="entry name" value="alpha/beta hydrolase"/>
    <property type="match status" value="1"/>
</dbReference>
<accession>W5WRW8</accession>
<keyword evidence="3" id="KW-1185">Reference proteome</keyword>
<dbReference type="PANTHER" id="PTHR43798:SF29">
    <property type="entry name" value="AB HYDROLASE-1 DOMAIN-CONTAINING PROTEIN"/>
    <property type="match status" value="1"/>
</dbReference>
<dbReference type="KEGG" id="kal:KALB_7557"/>
<dbReference type="PANTHER" id="PTHR43798">
    <property type="entry name" value="MONOACYLGLYCEROL LIPASE"/>
    <property type="match status" value="1"/>
</dbReference>
<evidence type="ECO:0000259" key="1">
    <source>
        <dbReference type="Pfam" id="PF12697"/>
    </source>
</evidence>
<reference evidence="2 3" key="1">
    <citation type="journal article" date="2014" name="BMC Genomics">
        <title>Complete genome sequence of producer of the glycopeptide antibiotic Aculeximycin Kutzneria albida DSM 43870T, a representative of minor genus of Pseudonocardiaceae.</title>
        <authorList>
            <person name="Rebets Y."/>
            <person name="Tokovenko B."/>
            <person name="Lushchyk I."/>
            <person name="Ruckert C."/>
            <person name="Zaburannyi N."/>
            <person name="Bechthold A."/>
            <person name="Kalinowski J."/>
            <person name="Luzhetskyy A."/>
        </authorList>
    </citation>
    <scope>NUCLEOTIDE SEQUENCE [LARGE SCALE GENOMIC DNA]</scope>
    <source>
        <strain evidence="2">DSM 43870</strain>
    </source>
</reference>
<name>W5WRW8_9PSEU</name>
<dbReference type="STRING" id="1449976.KALB_7557"/>
<dbReference type="RefSeq" id="WP_201771861.1">
    <property type="nucleotide sequence ID" value="NZ_CP007155.1"/>
</dbReference>
<dbReference type="EMBL" id="CP007155">
    <property type="protein sequence ID" value="AHI00915.1"/>
    <property type="molecule type" value="Genomic_DNA"/>
</dbReference>
<dbReference type="HOGENOM" id="CLU_020336_50_4_11"/>
<feature type="domain" description="AB hydrolase-1" evidence="1">
    <location>
        <begin position="15"/>
        <end position="245"/>
    </location>
</feature>
<organism evidence="2 3">
    <name type="scientific">Kutzneria albida DSM 43870</name>
    <dbReference type="NCBI Taxonomy" id="1449976"/>
    <lineage>
        <taxon>Bacteria</taxon>
        <taxon>Bacillati</taxon>
        <taxon>Actinomycetota</taxon>
        <taxon>Actinomycetes</taxon>
        <taxon>Pseudonocardiales</taxon>
        <taxon>Pseudonocardiaceae</taxon>
        <taxon>Kutzneria</taxon>
    </lineage>
</organism>
<evidence type="ECO:0000313" key="2">
    <source>
        <dbReference type="EMBL" id="AHI00915.1"/>
    </source>
</evidence>
<dbReference type="eggNOG" id="COG2267">
    <property type="taxonomic scope" value="Bacteria"/>
</dbReference>
<dbReference type="AlphaFoldDB" id="W5WRW8"/>
<protein>
    <recommendedName>
        <fullName evidence="1">AB hydrolase-1 domain-containing protein</fullName>
    </recommendedName>
</protein>
<proteinExistence type="predicted"/>
<gene>
    <name evidence="2" type="ORF">KALB_7557</name>
</gene>
<dbReference type="Proteomes" id="UP000019225">
    <property type="component" value="Chromosome"/>
</dbReference>
<sequence>MGDVHLTEQGSGTPLVLLHAYPVDSRMWDGVRGPLAERVRLITPDQRGLGRSPLGQAPPDLDVVAEDLLRDLDRLGVQRFVLGGCSMGGYVAMAVLRRAAERVTGLVLADTKAVADTEQARAGRLAVAERAESEGTAGWLADSFLPNGVGTTTAEQRPEVVSALRELIESQPPSGVAWAQRAMAARPDSTELLAAVDVPVLAVVGAEDALMSPEVVGGLVPGATFAVLPGCGHLPPLEDPAAFARTVLDWLPG</sequence>
<dbReference type="InterPro" id="IPR000073">
    <property type="entry name" value="AB_hydrolase_1"/>
</dbReference>
<dbReference type="Pfam" id="PF12697">
    <property type="entry name" value="Abhydrolase_6"/>
    <property type="match status" value="1"/>
</dbReference>
<dbReference type="PATRIC" id="fig|1449976.3.peg.7592"/>